<evidence type="ECO:0000256" key="3">
    <source>
        <dbReference type="ARBA" id="ARBA00013016"/>
    </source>
</evidence>
<evidence type="ECO:0000256" key="4">
    <source>
        <dbReference type="ARBA" id="ARBA00022559"/>
    </source>
</evidence>
<gene>
    <name evidence="12" type="ORF">MANT1106_LOCUS5382</name>
</gene>
<comment type="catalytic activity">
    <reaction evidence="1">
        <text>[glutaredoxin]-dithiol + a hydroperoxide = [glutaredoxin]-disulfide + an alcohol + H2O</text>
        <dbReference type="Rhea" id="RHEA:62624"/>
        <dbReference type="Rhea" id="RHEA-COMP:10729"/>
        <dbReference type="Rhea" id="RHEA-COMP:10730"/>
        <dbReference type="ChEBI" id="CHEBI:15377"/>
        <dbReference type="ChEBI" id="CHEBI:29950"/>
        <dbReference type="ChEBI" id="CHEBI:30879"/>
        <dbReference type="ChEBI" id="CHEBI:35924"/>
        <dbReference type="ChEBI" id="CHEBI:50058"/>
        <dbReference type="EC" id="1.11.1.25"/>
    </reaction>
</comment>
<comment type="function">
    <text evidence="9">Thiol-specific peroxidase that catalyzes the reduction of hydrogen peroxide and organic hydroperoxides to water and alcohols, respectively. Plays a role in cell protection against oxidative stress by detoxifying peroxides.</text>
</comment>
<evidence type="ECO:0000256" key="1">
    <source>
        <dbReference type="ARBA" id="ARBA00001711"/>
    </source>
</evidence>
<dbReference type="InterPro" id="IPR013740">
    <property type="entry name" value="Redoxin"/>
</dbReference>
<evidence type="ECO:0000256" key="9">
    <source>
        <dbReference type="RuleBase" id="RU366011"/>
    </source>
</evidence>
<dbReference type="InterPro" id="IPR037944">
    <property type="entry name" value="PRX5-like"/>
</dbReference>
<dbReference type="InterPro" id="IPR013766">
    <property type="entry name" value="Thioredoxin_domain"/>
</dbReference>
<accession>A0A7S0X5E6</accession>
<evidence type="ECO:0000256" key="5">
    <source>
        <dbReference type="ARBA" id="ARBA00022862"/>
    </source>
</evidence>
<comment type="similarity">
    <text evidence="2 9">Belongs to the peroxiredoxin family. Prx5 subfamily.</text>
</comment>
<dbReference type="GO" id="GO:0045454">
    <property type="term" value="P:cell redox homeostasis"/>
    <property type="evidence" value="ECO:0007669"/>
    <property type="project" value="TreeGrafter"/>
</dbReference>
<dbReference type="SUPFAM" id="SSF52833">
    <property type="entry name" value="Thioredoxin-like"/>
    <property type="match status" value="1"/>
</dbReference>
<evidence type="ECO:0000256" key="10">
    <source>
        <dbReference type="SAM" id="MobiDB-lite"/>
    </source>
</evidence>
<dbReference type="PROSITE" id="PS51352">
    <property type="entry name" value="THIOREDOXIN_2"/>
    <property type="match status" value="1"/>
</dbReference>
<evidence type="ECO:0000259" key="11">
    <source>
        <dbReference type="PROSITE" id="PS51352"/>
    </source>
</evidence>
<dbReference type="CDD" id="cd03013">
    <property type="entry name" value="PRX5_like"/>
    <property type="match status" value="1"/>
</dbReference>
<name>A0A7S0X5E6_9CHLO</name>
<dbReference type="PANTHER" id="PTHR10430:SF16">
    <property type="entry name" value="PEROXIREDOXIN-5, MITOCHONDRIAL"/>
    <property type="match status" value="1"/>
</dbReference>
<dbReference type="FunFam" id="3.40.30.10:FF:000020">
    <property type="entry name" value="Peroxiredoxin"/>
    <property type="match status" value="1"/>
</dbReference>
<proteinExistence type="inferred from homology"/>
<feature type="compositionally biased region" description="Low complexity" evidence="10">
    <location>
        <begin position="38"/>
        <end position="50"/>
    </location>
</feature>
<dbReference type="Pfam" id="PF08534">
    <property type="entry name" value="Redoxin"/>
    <property type="match status" value="1"/>
</dbReference>
<organism evidence="12">
    <name type="scientific">Mantoniella antarctica</name>
    <dbReference type="NCBI Taxonomy" id="81844"/>
    <lineage>
        <taxon>Eukaryota</taxon>
        <taxon>Viridiplantae</taxon>
        <taxon>Chlorophyta</taxon>
        <taxon>Mamiellophyceae</taxon>
        <taxon>Mamiellales</taxon>
        <taxon>Mamiellaceae</taxon>
        <taxon>Mantoniella</taxon>
    </lineage>
</organism>
<evidence type="ECO:0000256" key="8">
    <source>
        <dbReference type="PIRSR" id="PIRSR637944-1"/>
    </source>
</evidence>
<evidence type="ECO:0000256" key="6">
    <source>
        <dbReference type="ARBA" id="ARBA00023002"/>
    </source>
</evidence>
<keyword evidence="5 9" id="KW-0049">Antioxidant</keyword>
<dbReference type="AlphaFoldDB" id="A0A7S0X5E6"/>
<feature type="region of interest" description="Disordered" evidence="10">
    <location>
        <begin position="28"/>
        <end position="50"/>
    </location>
</feature>
<evidence type="ECO:0000313" key="12">
    <source>
        <dbReference type="EMBL" id="CAD8702700.1"/>
    </source>
</evidence>
<dbReference type="GO" id="GO:0008379">
    <property type="term" value="F:thioredoxin peroxidase activity"/>
    <property type="evidence" value="ECO:0007669"/>
    <property type="project" value="InterPro"/>
</dbReference>
<keyword evidence="6 9" id="KW-0560">Oxidoreductase</keyword>
<evidence type="ECO:0000256" key="7">
    <source>
        <dbReference type="ARBA" id="ARBA00023284"/>
    </source>
</evidence>
<dbReference type="PANTHER" id="PTHR10430">
    <property type="entry name" value="PEROXIREDOXIN"/>
    <property type="match status" value="1"/>
</dbReference>
<dbReference type="Gene3D" id="3.40.30.10">
    <property type="entry name" value="Glutaredoxin"/>
    <property type="match status" value="1"/>
</dbReference>
<dbReference type="EMBL" id="HBFC01009252">
    <property type="protein sequence ID" value="CAD8702700.1"/>
    <property type="molecule type" value="Transcribed_RNA"/>
</dbReference>
<sequence length="220" mass="22983">MSTLAASTHLSARVSPVVGSRAALRKACCSRTARRPRSPTSPSSSNKGAAAAAAAVTSATAKVGDTIPEATLQHFDSDGTLQTVSTTELCAGKKVVLFAVPGAFTPTCSLKHVPGFIKHADELLDRGVDVIACVSVNDAFVMNAWAKTVEHNNGRVTMLADGSCLFTQAMGAELDLNEKGLGVRSRRYAMIVEDGVITHLSMEEGGELNISSAEAILRVL</sequence>
<dbReference type="GO" id="GO:0034599">
    <property type="term" value="P:cellular response to oxidative stress"/>
    <property type="evidence" value="ECO:0007669"/>
    <property type="project" value="InterPro"/>
</dbReference>
<reference evidence="12" key="1">
    <citation type="submission" date="2021-01" db="EMBL/GenBank/DDBJ databases">
        <authorList>
            <person name="Corre E."/>
            <person name="Pelletier E."/>
            <person name="Niang G."/>
            <person name="Scheremetjew M."/>
            <person name="Finn R."/>
            <person name="Kale V."/>
            <person name="Holt S."/>
            <person name="Cochrane G."/>
            <person name="Meng A."/>
            <person name="Brown T."/>
            <person name="Cohen L."/>
        </authorList>
    </citation>
    <scope>NUCLEOTIDE SEQUENCE</scope>
    <source>
        <strain evidence="12">SL-175</strain>
    </source>
</reference>
<dbReference type="GO" id="GO:0042744">
    <property type="term" value="P:hydrogen peroxide catabolic process"/>
    <property type="evidence" value="ECO:0007669"/>
    <property type="project" value="TreeGrafter"/>
</dbReference>
<dbReference type="GO" id="GO:0005737">
    <property type="term" value="C:cytoplasm"/>
    <property type="evidence" value="ECO:0007669"/>
    <property type="project" value="TreeGrafter"/>
</dbReference>
<keyword evidence="7 9" id="KW-0676">Redox-active center</keyword>
<dbReference type="EC" id="1.11.1.25" evidence="3 9"/>
<dbReference type="InterPro" id="IPR036249">
    <property type="entry name" value="Thioredoxin-like_sf"/>
</dbReference>
<protein>
    <recommendedName>
        <fullName evidence="3 9">Glutaredoxin-dependent peroxiredoxin</fullName>
        <ecNumber evidence="3 9">1.11.1.25</ecNumber>
    </recommendedName>
</protein>
<evidence type="ECO:0000256" key="2">
    <source>
        <dbReference type="ARBA" id="ARBA00010505"/>
    </source>
</evidence>
<feature type="domain" description="Thioredoxin" evidence="11">
    <location>
        <begin position="61"/>
        <end position="220"/>
    </location>
</feature>
<feature type="active site" description="Cysteine sulfenic acid (-SOH) intermediate" evidence="8">
    <location>
        <position position="108"/>
    </location>
</feature>
<keyword evidence="4 9" id="KW-0575">Peroxidase</keyword>